<dbReference type="Proteomes" id="UP000676942">
    <property type="component" value="Segment"/>
</dbReference>
<feature type="domain" description="Cas12f1-like TNB" evidence="7">
    <location>
        <begin position="277"/>
        <end position="348"/>
    </location>
</feature>
<dbReference type="NCBIfam" id="NF040570">
    <property type="entry name" value="guided_TnpB"/>
    <property type="match status" value="1"/>
</dbReference>
<evidence type="ECO:0000259" key="7">
    <source>
        <dbReference type="Pfam" id="PF07282"/>
    </source>
</evidence>
<dbReference type="InterPro" id="IPR051399">
    <property type="entry name" value="RNA-guided_DNA_endo/Transpos"/>
</dbReference>
<organism evidence="8 9">
    <name type="scientific">Salmonella phage LPSTLL</name>
    <dbReference type="NCBI Taxonomy" id="3071280"/>
    <lineage>
        <taxon>Viruses</taxon>
        <taxon>Duplodnaviria</taxon>
        <taxon>Heunggongvirae</taxon>
        <taxon>Uroviricota</taxon>
        <taxon>Caudoviricetes</taxon>
        <taxon>Segzyvirus</taxon>
        <taxon>Segzyvirus LPSTLL</taxon>
    </lineage>
</organism>
<evidence type="ECO:0000256" key="5">
    <source>
        <dbReference type="ARBA" id="ARBA00023172"/>
    </source>
</evidence>
<feature type="domain" description="Probable transposase IS891/IS1136/IS1341" evidence="6">
    <location>
        <begin position="166"/>
        <end position="265"/>
    </location>
</feature>
<dbReference type="PANTHER" id="PTHR30405:SF11">
    <property type="entry name" value="RNA-GUIDED DNA ENDONUCLEASE RV2885C-RELATED"/>
    <property type="match status" value="1"/>
</dbReference>
<dbReference type="GO" id="GO:0003677">
    <property type="term" value="F:DNA binding"/>
    <property type="evidence" value="ECO:0007669"/>
    <property type="project" value="UniProtKB-KW"/>
</dbReference>
<evidence type="ECO:0000313" key="8">
    <source>
        <dbReference type="EMBL" id="QGZ14996.1"/>
    </source>
</evidence>
<dbReference type="GO" id="GO:0032196">
    <property type="term" value="P:transposition"/>
    <property type="evidence" value="ECO:0007669"/>
    <property type="project" value="UniProtKB-KW"/>
</dbReference>
<dbReference type="PANTHER" id="PTHR30405">
    <property type="entry name" value="TRANSPOSASE"/>
    <property type="match status" value="1"/>
</dbReference>
<dbReference type="InterPro" id="IPR010095">
    <property type="entry name" value="Cas12f1-like_TNB"/>
</dbReference>
<dbReference type="NCBIfam" id="TIGR01766">
    <property type="entry name" value="IS200/IS605 family accessory protein TnpB-like domain"/>
    <property type="match status" value="1"/>
</dbReference>
<evidence type="ECO:0000256" key="3">
    <source>
        <dbReference type="ARBA" id="ARBA00022578"/>
    </source>
</evidence>
<proteinExistence type="inferred from homology"/>
<evidence type="ECO:0000256" key="4">
    <source>
        <dbReference type="ARBA" id="ARBA00023125"/>
    </source>
</evidence>
<gene>
    <name evidence="8" type="ORF">vBSalSLPSTLL_orf00038</name>
</gene>
<name>A0A8E3UYE8_9CAUD</name>
<evidence type="ECO:0000256" key="2">
    <source>
        <dbReference type="ARBA" id="ARBA00011044"/>
    </source>
</evidence>
<keyword evidence="4" id="KW-0238">DNA-binding</keyword>
<dbReference type="EMBL" id="MN737551">
    <property type="protein sequence ID" value="QGZ14996.1"/>
    <property type="molecule type" value="Genomic_DNA"/>
</dbReference>
<dbReference type="InterPro" id="IPR001959">
    <property type="entry name" value="Transposase"/>
</dbReference>
<comment type="similarity">
    <text evidence="1">In the C-terminal section; belongs to the transposase 35 family.</text>
</comment>
<dbReference type="Pfam" id="PF01385">
    <property type="entry name" value="OrfB_IS605"/>
    <property type="match status" value="1"/>
</dbReference>
<accession>A0A8E3UYE8</accession>
<dbReference type="Pfam" id="PF07282">
    <property type="entry name" value="Cas12f1-like_TNB"/>
    <property type="match status" value="1"/>
</dbReference>
<protein>
    <submittedName>
        <fullName evidence="8">Head morphogenesis protein</fullName>
    </submittedName>
</protein>
<evidence type="ECO:0000256" key="1">
    <source>
        <dbReference type="ARBA" id="ARBA00008761"/>
    </source>
</evidence>
<sequence length="363" mass="41187">MAIQTKTLQVRIKDRYAALLRQMAFEVNQVFNFINETTTTEYSNVSEYGPKQRVWLTEFDVNKRIAGIQKERQYHIGSATCQEVSKHHAKARKQFKRSKLRWRKSGGTNRNLGWIPFKGAQVKWVNGCIKFAGHYFKVWDSYGLSGFKFRAGSFAEDARGRWYLNVAVEYECEPTKGTSAVGIDLGLKDIATTSDGEKLPANRWYRELEGKLKIAQRANNKKRARAIHAKIKNRRKDAHHKFSTALVNKYAAIFVGDVSSKKLAKTKMAKSIYDAAWFQLKSQIKYKAIARNVIFEVVDEAYTTQTCSRCGVISRSSPKGRTGLGIREWVCVECGELHDRDINAAKNILAAGHRRLGGGIPVI</sequence>
<evidence type="ECO:0000313" key="9">
    <source>
        <dbReference type="Proteomes" id="UP000676942"/>
    </source>
</evidence>
<keyword evidence="3" id="KW-0815">Transposition</keyword>
<dbReference type="GO" id="GO:0006310">
    <property type="term" value="P:DNA recombination"/>
    <property type="evidence" value="ECO:0007669"/>
    <property type="project" value="UniProtKB-KW"/>
</dbReference>
<reference evidence="8" key="1">
    <citation type="submission" date="2019-11" db="EMBL/GenBank/DDBJ databases">
        <authorList>
            <person name="Li J."/>
            <person name="Zhang X."/>
        </authorList>
    </citation>
    <scope>NUCLEOTIDE SEQUENCE</scope>
</reference>
<comment type="similarity">
    <text evidence="2">In the N-terminal section; belongs to the transposase 2 family.</text>
</comment>
<keyword evidence="9" id="KW-1185">Reference proteome</keyword>
<evidence type="ECO:0000259" key="6">
    <source>
        <dbReference type="Pfam" id="PF01385"/>
    </source>
</evidence>
<keyword evidence="5" id="KW-0233">DNA recombination</keyword>